<dbReference type="Gene3D" id="3.40.50.1820">
    <property type="entry name" value="alpha/beta hydrolase"/>
    <property type="match status" value="1"/>
</dbReference>
<feature type="domain" description="Dienelactone hydrolase" evidence="1">
    <location>
        <begin position="28"/>
        <end position="244"/>
    </location>
</feature>
<protein>
    <submittedName>
        <fullName evidence="2">Alpha beta-hydrolase</fullName>
    </submittedName>
</protein>
<dbReference type="SUPFAM" id="SSF53474">
    <property type="entry name" value="alpha/beta-Hydrolases"/>
    <property type="match status" value="1"/>
</dbReference>
<proteinExistence type="predicted"/>
<evidence type="ECO:0000313" key="2">
    <source>
        <dbReference type="EMBL" id="KIY65945.1"/>
    </source>
</evidence>
<dbReference type="PANTHER" id="PTHR17630:SF44">
    <property type="entry name" value="PROTEIN AIM2"/>
    <property type="match status" value="1"/>
</dbReference>
<dbReference type="AlphaFoldDB" id="A0A0D7B6U1"/>
<sequence length="245" mass="27110">MSMCADCIKVVTHEGVPTGSQASINGVDCYIAEPSEEYAKEKVVLFLTDGFGIGFINNQLLVDDYAKNGYKTIAMDLFNGDVFTEENIKTIDLPAWVSRHGRDFTRPIIDKVVDGLKQDGVNQFAATGYCFGGRYVFDLGFDNVISTSIATHPSMLECPSDFEAYVSKSSSPLLLNTGGLDVYFPPKIYGTIDTIFDGFAPGYKRTLYEGCAHGFAVRGDIRDPKVKQAKESAFEESIKWLRKHF</sequence>
<evidence type="ECO:0000313" key="3">
    <source>
        <dbReference type="Proteomes" id="UP000054007"/>
    </source>
</evidence>
<organism evidence="2 3">
    <name type="scientific">Cylindrobasidium torrendii FP15055 ss-10</name>
    <dbReference type="NCBI Taxonomy" id="1314674"/>
    <lineage>
        <taxon>Eukaryota</taxon>
        <taxon>Fungi</taxon>
        <taxon>Dikarya</taxon>
        <taxon>Basidiomycota</taxon>
        <taxon>Agaricomycotina</taxon>
        <taxon>Agaricomycetes</taxon>
        <taxon>Agaricomycetidae</taxon>
        <taxon>Agaricales</taxon>
        <taxon>Marasmiineae</taxon>
        <taxon>Physalacriaceae</taxon>
        <taxon>Cylindrobasidium</taxon>
    </lineage>
</organism>
<accession>A0A0D7B6U1</accession>
<keyword evidence="3" id="KW-1185">Reference proteome</keyword>
<dbReference type="STRING" id="1314674.A0A0D7B6U1"/>
<dbReference type="EMBL" id="KN880571">
    <property type="protein sequence ID" value="KIY65945.1"/>
    <property type="molecule type" value="Genomic_DNA"/>
</dbReference>
<name>A0A0D7B6U1_9AGAR</name>
<dbReference type="PANTHER" id="PTHR17630">
    <property type="entry name" value="DIENELACTONE HYDROLASE"/>
    <property type="match status" value="1"/>
</dbReference>
<dbReference type="OrthoDB" id="17560at2759"/>
<gene>
    <name evidence="2" type="ORF">CYLTODRAFT_437647</name>
</gene>
<dbReference type="GO" id="GO:0016787">
    <property type="term" value="F:hydrolase activity"/>
    <property type="evidence" value="ECO:0007669"/>
    <property type="project" value="UniProtKB-KW"/>
</dbReference>
<reference evidence="2 3" key="1">
    <citation type="journal article" date="2015" name="Fungal Genet. Biol.">
        <title>Evolution of novel wood decay mechanisms in Agaricales revealed by the genome sequences of Fistulina hepatica and Cylindrobasidium torrendii.</title>
        <authorList>
            <person name="Floudas D."/>
            <person name="Held B.W."/>
            <person name="Riley R."/>
            <person name="Nagy L.G."/>
            <person name="Koehler G."/>
            <person name="Ransdell A.S."/>
            <person name="Younus H."/>
            <person name="Chow J."/>
            <person name="Chiniquy J."/>
            <person name="Lipzen A."/>
            <person name="Tritt A."/>
            <person name="Sun H."/>
            <person name="Haridas S."/>
            <person name="LaButti K."/>
            <person name="Ohm R.A."/>
            <person name="Kues U."/>
            <person name="Blanchette R.A."/>
            <person name="Grigoriev I.V."/>
            <person name="Minto R.E."/>
            <person name="Hibbett D.S."/>
        </authorList>
    </citation>
    <scope>NUCLEOTIDE SEQUENCE [LARGE SCALE GENOMIC DNA]</scope>
    <source>
        <strain evidence="2 3">FP15055 ss-10</strain>
    </source>
</reference>
<keyword evidence="2" id="KW-0378">Hydrolase</keyword>
<evidence type="ECO:0000259" key="1">
    <source>
        <dbReference type="Pfam" id="PF01738"/>
    </source>
</evidence>
<dbReference type="InterPro" id="IPR002925">
    <property type="entry name" value="Dienelactn_hydro"/>
</dbReference>
<dbReference type="Proteomes" id="UP000054007">
    <property type="component" value="Unassembled WGS sequence"/>
</dbReference>
<dbReference type="InterPro" id="IPR029058">
    <property type="entry name" value="AB_hydrolase_fold"/>
</dbReference>
<dbReference type="Pfam" id="PF01738">
    <property type="entry name" value="DLH"/>
    <property type="match status" value="1"/>
</dbReference>